<proteinExistence type="predicted"/>
<evidence type="ECO:0000313" key="3">
    <source>
        <dbReference type="Proteomes" id="UP001162483"/>
    </source>
</evidence>
<feature type="region of interest" description="Disordered" evidence="1">
    <location>
        <begin position="25"/>
        <end position="75"/>
    </location>
</feature>
<protein>
    <submittedName>
        <fullName evidence="2">Uncharacterized protein</fullName>
    </submittedName>
</protein>
<gene>
    <name evidence="2" type="ORF">SPARVUS_LOCUS9924047</name>
</gene>
<feature type="compositionally biased region" description="Gly residues" evidence="1">
    <location>
        <begin position="63"/>
        <end position="75"/>
    </location>
</feature>
<comment type="caution">
    <text evidence="2">The sequence shown here is derived from an EMBL/GenBank/DDBJ whole genome shotgun (WGS) entry which is preliminary data.</text>
</comment>
<accession>A0ABN9EGP5</accession>
<organism evidence="2 3">
    <name type="scientific">Staurois parvus</name>
    <dbReference type="NCBI Taxonomy" id="386267"/>
    <lineage>
        <taxon>Eukaryota</taxon>
        <taxon>Metazoa</taxon>
        <taxon>Chordata</taxon>
        <taxon>Craniata</taxon>
        <taxon>Vertebrata</taxon>
        <taxon>Euteleostomi</taxon>
        <taxon>Amphibia</taxon>
        <taxon>Batrachia</taxon>
        <taxon>Anura</taxon>
        <taxon>Neobatrachia</taxon>
        <taxon>Ranoidea</taxon>
        <taxon>Ranidae</taxon>
        <taxon>Staurois</taxon>
    </lineage>
</organism>
<name>A0ABN9EGP5_9NEOB</name>
<evidence type="ECO:0000256" key="1">
    <source>
        <dbReference type="SAM" id="MobiDB-lite"/>
    </source>
</evidence>
<sequence>MGSPGNRGSWGLCVLAHAQSTPKEAYKKVPGHFTGPPTDPSSQMPFSHMRSGHPAVKPQAVTAGGGLTTHGAPGQ</sequence>
<dbReference type="Proteomes" id="UP001162483">
    <property type="component" value="Unassembled WGS sequence"/>
</dbReference>
<evidence type="ECO:0000313" key="2">
    <source>
        <dbReference type="EMBL" id="CAI9584051.1"/>
    </source>
</evidence>
<keyword evidence="3" id="KW-1185">Reference proteome</keyword>
<dbReference type="EMBL" id="CATNWA010015511">
    <property type="protein sequence ID" value="CAI9584051.1"/>
    <property type="molecule type" value="Genomic_DNA"/>
</dbReference>
<reference evidence="2" key="1">
    <citation type="submission" date="2023-05" db="EMBL/GenBank/DDBJ databases">
        <authorList>
            <person name="Stuckert A."/>
        </authorList>
    </citation>
    <scope>NUCLEOTIDE SEQUENCE</scope>
</reference>